<dbReference type="GO" id="GO:0016491">
    <property type="term" value="F:oxidoreductase activity"/>
    <property type="evidence" value="ECO:0007669"/>
    <property type="project" value="UniProtKB-KW"/>
</dbReference>
<reference evidence="6" key="1">
    <citation type="submission" date="2019-02" db="EMBL/GenBank/DDBJ databases">
        <title>Isolation and identification of novel species under the genus Muribaculum.</title>
        <authorList>
            <person name="Miyake S."/>
            <person name="Ding Y."/>
            <person name="Low A."/>
            <person name="Soh M."/>
            <person name="Seedorf H."/>
        </authorList>
    </citation>
    <scope>NUCLEOTIDE SEQUENCE [LARGE SCALE GENOMIC DNA]</scope>
    <source>
        <strain evidence="6">H5</strain>
    </source>
</reference>
<dbReference type="SUPFAM" id="SSF55469">
    <property type="entry name" value="FMN-dependent nitroreductase-like"/>
    <property type="match status" value="1"/>
</dbReference>
<dbReference type="Gene3D" id="3.40.109.10">
    <property type="entry name" value="NADH Oxidase"/>
    <property type="match status" value="1"/>
</dbReference>
<evidence type="ECO:0000313" key="5">
    <source>
        <dbReference type="EMBL" id="QCD41581.1"/>
    </source>
</evidence>
<sequence>MKSNAYPQLYRLCEQRYSCRAYSDRKVERDTVLTVLDIVRLAPSACNRQPWKFLVADSDEQRAAILSSYDREWIRTAPEFIVACGIHDEAWHRGCDGKDHTDVDVSIAVEHLCLAATSLGLGTCWVCNFDPKAIAEAFGLPEGVEPVAIIPLGYPAEGVEVPAKKRKELDEIVKWGRF</sequence>
<feature type="domain" description="Nitroreductase" evidence="4">
    <location>
        <begin position="71"/>
        <end position="154"/>
    </location>
</feature>
<name>A0A4P7W128_9BACT</name>
<gene>
    <name evidence="5" type="ORF">E7747_04285</name>
</gene>
<keyword evidence="1" id="KW-0285">Flavoprotein</keyword>
<evidence type="ECO:0000259" key="4">
    <source>
        <dbReference type="Pfam" id="PF00881"/>
    </source>
</evidence>
<keyword evidence="3" id="KW-0560">Oxidoreductase</keyword>
<proteinExistence type="predicted"/>
<feature type="domain" description="Nitroreductase" evidence="4">
    <location>
        <begin position="14"/>
        <end position="66"/>
    </location>
</feature>
<organism evidence="5 6">
    <name type="scientific">Duncaniella dubosii</name>
    <dbReference type="NCBI Taxonomy" id="2518971"/>
    <lineage>
        <taxon>Bacteria</taxon>
        <taxon>Pseudomonadati</taxon>
        <taxon>Bacteroidota</taxon>
        <taxon>Bacteroidia</taxon>
        <taxon>Bacteroidales</taxon>
        <taxon>Muribaculaceae</taxon>
        <taxon>Duncaniella</taxon>
    </lineage>
</organism>
<evidence type="ECO:0000313" key="6">
    <source>
        <dbReference type="Proteomes" id="UP000297149"/>
    </source>
</evidence>
<dbReference type="AlphaFoldDB" id="A0A4P7W128"/>
<dbReference type="KEGG" id="ddb:E7747_04285"/>
<protein>
    <submittedName>
        <fullName evidence="5">Nitroreductase</fullName>
    </submittedName>
</protein>
<keyword evidence="2" id="KW-0288">FMN</keyword>
<dbReference type="RefSeq" id="WP_136414332.1">
    <property type="nucleotide sequence ID" value="NZ_CAXHQF010000006.1"/>
</dbReference>
<dbReference type="InterPro" id="IPR029479">
    <property type="entry name" value="Nitroreductase"/>
</dbReference>
<dbReference type="InterPro" id="IPR000415">
    <property type="entry name" value="Nitroreductase-like"/>
</dbReference>
<evidence type="ECO:0000256" key="3">
    <source>
        <dbReference type="ARBA" id="ARBA00023002"/>
    </source>
</evidence>
<dbReference type="Pfam" id="PF00881">
    <property type="entry name" value="Nitroreductase"/>
    <property type="match status" value="2"/>
</dbReference>
<accession>A0A4P7W128</accession>
<keyword evidence="6" id="KW-1185">Reference proteome</keyword>
<dbReference type="PANTHER" id="PTHR23026:SF90">
    <property type="entry name" value="IODOTYROSINE DEIODINASE 1"/>
    <property type="match status" value="1"/>
</dbReference>
<evidence type="ECO:0000256" key="1">
    <source>
        <dbReference type="ARBA" id="ARBA00022630"/>
    </source>
</evidence>
<dbReference type="InterPro" id="IPR050627">
    <property type="entry name" value="Nitroreductase/BluB"/>
</dbReference>
<dbReference type="EMBL" id="CP039396">
    <property type="protein sequence ID" value="QCD41581.1"/>
    <property type="molecule type" value="Genomic_DNA"/>
</dbReference>
<dbReference type="PANTHER" id="PTHR23026">
    <property type="entry name" value="NADPH NITROREDUCTASE"/>
    <property type="match status" value="1"/>
</dbReference>
<dbReference type="CDD" id="cd20609">
    <property type="entry name" value="nitroreductase"/>
    <property type="match status" value="1"/>
</dbReference>
<dbReference type="Proteomes" id="UP000297149">
    <property type="component" value="Chromosome"/>
</dbReference>
<evidence type="ECO:0000256" key="2">
    <source>
        <dbReference type="ARBA" id="ARBA00022643"/>
    </source>
</evidence>